<comment type="similarity">
    <text evidence="1">Belongs to the WAPL family.</text>
</comment>
<feature type="region of interest" description="Disordered" evidence="2">
    <location>
        <begin position="20"/>
        <end position="47"/>
    </location>
</feature>
<dbReference type="AlphaFoldDB" id="A0A9N9IBW9"/>
<evidence type="ECO:0000259" key="3">
    <source>
        <dbReference type="PROSITE" id="PS51271"/>
    </source>
</evidence>
<feature type="compositionally biased region" description="Low complexity" evidence="2">
    <location>
        <begin position="30"/>
        <end position="41"/>
    </location>
</feature>
<dbReference type="InterPro" id="IPR022771">
    <property type="entry name" value="WAPL_C"/>
</dbReference>
<organism evidence="4 5">
    <name type="scientific">Cetraspora pellucida</name>
    <dbReference type="NCBI Taxonomy" id="1433469"/>
    <lineage>
        <taxon>Eukaryota</taxon>
        <taxon>Fungi</taxon>
        <taxon>Fungi incertae sedis</taxon>
        <taxon>Mucoromycota</taxon>
        <taxon>Glomeromycotina</taxon>
        <taxon>Glomeromycetes</taxon>
        <taxon>Diversisporales</taxon>
        <taxon>Gigasporaceae</taxon>
        <taxon>Cetraspora</taxon>
    </lineage>
</organism>
<feature type="region of interest" description="Disordered" evidence="2">
    <location>
        <begin position="740"/>
        <end position="769"/>
    </location>
</feature>
<dbReference type="Pfam" id="PF07814">
    <property type="entry name" value="WAPL"/>
    <property type="match status" value="1"/>
</dbReference>
<evidence type="ECO:0000313" key="4">
    <source>
        <dbReference type="EMBL" id="CAG8729125.1"/>
    </source>
</evidence>
<dbReference type="OrthoDB" id="78088at2759"/>
<comment type="caution">
    <text evidence="4">The sequence shown here is derived from an EMBL/GenBank/DDBJ whole genome shotgun (WGS) entry which is preliminary data.</text>
</comment>
<sequence>MSADVDDVFDFVKYIRGESESKQRSKYSHKTGNNGKTGVNNDRANNIQGVDINRPRTLIKKSSQGYLRACSPIQDYQDPSSPRKLRPINKVPDALKSQNRYTRSISEVGTPMSFLPFHRRKPSDSIWDVVDAVTLPIDISTSPRKQNLVAKMTKPTNSKPDKNNTLSHPMAFRDPMFSISKSMTDTSPSTSYNTKDDMMIEDIIATTSNTFDFPSSPPQSYNMCMSGSPGVQKTYGKGRTIVRQDLDSLLSDTFMPSRFQSDEDIEEDLIIKKNEVKSSHELREVGGNARFVDEMNYILDGLRESHQLSVRRNSGIELSRKLLNSEFLLKARAHNYIPKIYAMLNKSQDSFIRCCFAFIICLLIEDKHSSELLIRESGFMEFIVNSLNNPFDLFDDNNESLKRSERLLIKEMKEIIIRSAIFETKSKISLKSIALRTLSSLTSLRTRYENMIKTRLRVSGGLSSVINVLKTELEFVTGLLSGIENGKALNLSEGVLDFECIGQCLKIIENATLFCAENQFDIVEKDKELLRMLLELLLYCQIVACSKNIQRASIAMECLLGSLRVLINLSNDNQSCCQCIGCIPGMSILVRLATVGQLPHNESVTINIGSDKMNLDCPTNSTAIEAVKFDVLLLSIGLLINLVEMDPGNQDEFRKVEQNPYCTGSHTCLRTCTCSSRESAVSCFVSLYNYQLEKEDDETDSNIIAAYLARLPDRSVNSLINLLQQFVHFNELVGEEASASGHTSGQMLMSSSSLDQVQPDNTAPHPQGKTIVDSFLDIVDMLKSLKT</sequence>
<name>A0A9N9IBW9_9GLOM</name>
<proteinExistence type="inferred from homology"/>
<dbReference type="EMBL" id="CAJVQA010014126">
    <property type="protein sequence ID" value="CAG8729125.1"/>
    <property type="molecule type" value="Genomic_DNA"/>
</dbReference>
<feature type="domain" description="WAPL" evidence="3">
    <location>
        <begin position="263"/>
        <end position="348"/>
    </location>
</feature>
<dbReference type="InterPro" id="IPR039874">
    <property type="entry name" value="WAPL"/>
</dbReference>
<feature type="compositionally biased region" description="Polar residues" evidence="2">
    <location>
        <begin position="740"/>
        <end position="761"/>
    </location>
</feature>
<dbReference type="Proteomes" id="UP000789759">
    <property type="component" value="Unassembled WGS sequence"/>
</dbReference>
<reference evidence="4" key="1">
    <citation type="submission" date="2021-06" db="EMBL/GenBank/DDBJ databases">
        <authorList>
            <person name="Kallberg Y."/>
            <person name="Tangrot J."/>
            <person name="Rosling A."/>
        </authorList>
    </citation>
    <scope>NUCLEOTIDE SEQUENCE</scope>
    <source>
        <strain evidence="4">FL966</strain>
    </source>
</reference>
<protein>
    <submittedName>
        <fullName evidence="4">420_t:CDS:1</fullName>
    </submittedName>
</protein>
<gene>
    <name evidence="4" type="ORF">CPELLU_LOCUS13374</name>
</gene>
<dbReference type="Gene3D" id="1.25.10.10">
    <property type="entry name" value="Leucine-rich Repeat Variant"/>
    <property type="match status" value="1"/>
</dbReference>
<dbReference type="PANTHER" id="PTHR22100:SF13">
    <property type="entry name" value="WINGS APART-LIKE PROTEIN HOMOLOG"/>
    <property type="match status" value="1"/>
</dbReference>
<dbReference type="InterPro" id="IPR011989">
    <property type="entry name" value="ARM-like"/>
</dbReference>
<dbReference type="InterPro" id="IPR016024">
    <property type="entry name" value="ARM-type_fold"/>
</dbReference>
<dbReference type="SUPFAM" id="SSF48371">
    <property type="entry name" value="ARM repeat"/>
    <property type="match status" value="1"/>
</dbReference>
<evidence type="ECO:0000256" key="2">
    <source>
        <dbReference type="SAM" id="MobiDB-lite"/>
    </source>
</evidence>
<accession>A0A9N9IBW9</accession>
<evidence type="ECO:0000256" key="1">
    <source>
        <dbReference type="ARBA" id="ARBA00006854"/>
    </source>
</evidence>
<dbReference type="PROSITE" id="PS51271">
    <property type="entry name" value="WAPL"/>
    <property type="match status" value="1"/>
</dbReference>
<evidence type="ECO:0000313" key="5">
    <source>
        <dbReference type="Proteomes" id="UP000789759"/>
    </source>
</evidence>
<dbReference type="PANTHER" id="PTHR22100">
    <property type="entry name" value="WINGS APART-LIKE PROTEIN HOMOLOG"/>
    <property type="match status" value="1"/>
</dbReference>
<dbReference type="InterPro" id="IPR012502">
    <property type="entry name" value="WAPL_dom"/>
</dbReference>
<keyword evidence="5" id="KW-1185">Reference proteome</keyword>